<dbReference type="PROSITE" id="PS50106">
    <property type="entry name" value="PDZ"/>
    <property type="match status" value="1"/>
</dbReference>
<keyword evidence="5" id="KW-1185">Reference proteome</keyword>
<feature type="compositionally biased region" description="Acidic residues" evidence="1">
    <location>
        <begin position="135"/>
        <end position="147"/>
    </location>
</feature>
<organism evidence="3">
    <name type="scientific">Cladocopium goreaui</name>
    <dbReference type="NCBI Taxonomy" id="2562237"/>
    <lineage>
        <taxon>Eukaryota</taxon>
        <taxon>Sar</taxon>
        <taxon>Alveolata</taxon>
        <taxon>Dinophyceae</taxon>
        <taxon>Suessiales</taxon>
        <taxon>Symbiodiniaceae</taxon>
        <taxon>Cladocopium</taxon>
    </lineage>
</organism>
<dbReference type="GO" id="GO:0016279">
    <property type="term" value="F:protein-lysine N-methyltransferase activity"/>
    <property type="evidence" value="ECO:0007669"/>
    <property type="project" value="TreeGrafter"/>
</dbReference>
<proteinExistence type="predicted"/>
<feature type="compositionally biased region" description="Polar residues" evidence="1">
    <location>
        <begin position="26"/>
        <end position="37"/>
    </location>
</feature>
<name>A0A9P1FE58_9DINO</name>
<feature type="region of interest" description="Disordered" evidence="1">
    <location>
        <begin position="86"/>
        <end position="186"/>
    </location>
</feature>
<feature type="region of interest" description="Disordered" evidence="1">
    <location>
        <begin position="308"/>
        <end position="340"/>
    </location>
</feature>
<dbReference type="InterPro" id="IPR036034">
    <property type="entry name" value="PDZ_sf"/>
</dbReference>
<accession>A0A9P1FE58</accession>
<protein>
    <submittedName>
        <fullName evidence="4">Histone-lysine N-methyltransferase setd3</fullName>
    </submittedName>
</protein>
<dbReference type="OrthoDB" id="419424at2759"/>
<dbReference type="InterPro" id="IPR050600">
    <property type="entry name" value="SETD3_SETD6_MTase"/>
</dbReference>
<dbReference type="CDD" id="cd10527">
    <property type="entry name" value="SET_LSMT"/>
    <property type="match status" value="1"/>
</dbReference>
<dbReference type="Proteomes" id="UP001152797">
    <property type="component" value="Unassembled WGS sequence"/>
</dbReference>
<comment type="caution">
    <text evidence="3">The sequence shown here is derived from an EMBL/GenBank/DDBJ whole genome shotgun (WGS) entry which is preliminary data.</text>
</comment>
<dbReference type="Gene3D" id="2.30.42.10">
    <property type="match status" value="1"/>
</dbReference>
<feature type="compositionally biased region" description="Low complexity" evidence="1">
    <location>
        <begin position="99"/>
        <end position="117"/>
    </location>
</feature>
<dbReference type="AlphaFoldDB" id="A0A9P1FE58"/>
<feature type="region of interest" description="Disordered" evidence="1">
    <location>
        <begin position="363"/>
        <end position="426"/>
    </location>
</feature>
<dbReference type="EMBL" id="CAMXCT030000035">
    <property type="protein sequence ID" value="CAL4760095.1"/>
    <property type="molecule type" value="Genomic_DNA"/>
</dbReference>
<reference evidence="4 5" key="2">
    <citation type="submission" date="2024-05" db="EMBL/GenBank/DDBJ databases">
        <authorList>
            <person name="Chen Y."/>
            <person name="Shah S."/>
            <person name="Dougan E. K."/>
            <person name="Thang M."/>
            <person name="Chan C."/>
        </authorList>
    </citation>
    <scope>NUCLEOTIDE SEQUENCE [LARGE SCALE GENOMIC DNA]</scope>
</reference>
<dbReference type="Gene3D" id="3.90.1410.10">
    <property type="entry name" value="set domain protein methyltransferase, domain 1"/>
    <property type="match status" value="1"/>
</dbReference>
<evidence type="ECO:0000256" key="1">
    <source>
        <dbReference type="SAM" id="MobiDB-lite"/>
    </source>
</evidence>
<feature type="compositionally biased region" description="Acidic residues" evidence="1">
    <location>
        <begin position="1"/>
        <end position="12"/>
    </location>
</feature>
<dbReference type="InterPro" id="IPR041489">
    <property type="entry name" value="PDZ_6"/>
</dbReference>
<dbReference type="InterPro" id="IPR001478">
    <property type="entry name" value="PDZ"/>
</dbReference>
<evidence type="ECO:0000259" key="2">
    <source>
        <dbReference type="PROSITE" id="PS50106"/>
    </source>
</evidence>
<dbReference type="PANTHER" id="PTHR13271:SF151">
    <property type="entry name" value="SET DOMAIN-CONTAINING PROTEIN 4"/>
    <property type="match status" value="1"/>
</dbReference>
<dbReference type="SUPFAM" id="SSF50156">
    <property type="entry name" value="PDZ domain-like"/>
    <property type="match status" value="1"/>
</dbReference>
<dbReference type="Pfam" id="PF17820">
    <property type="entry name" value="PDZ_6"/>
    <property type="match status" value="1"/>
</dbReference>
<evidence type="ECO:0000313" key="3">
    <source>
        <dbReference type="EMBL" id="CAI3972783.1"/>
    </source>
</evidence>
<feature type="compositionally biased region" description="Basic and acidic residues" evidence="1">
    <location>
        <begin position="314"/>
        <end position="326"/>
    </location>
</feature>
<dbReference type="SUPFAM" id="SSF82199">
    <property type="entry name" value="SET domain"/>
    <property type="match status" value="1"/>
</dbReference>
<evidence type="ECO:0000313" key="5">
    <source>
        <dbReference type="Proteomes" id="UP001152797"/>
    </source>
</evidence>
<dbReference type="InterPro" id="IPR046341">
    <property type="entry name" value="SET_dom_sf"/>
</dbReference>
<evidence type="ECO:0000313" key="4">
    <source>
        <dbReference type="EMBL" id="CAL4760095.1"/>
    </source>
</evidence>
<feature type="region of interest" description="Disordered" evidence="1">
    <location>
        <begin position="1"/>
        <end position="52"/>
    </location>
</feature>
<dbReference type="EMBL" id="CAMXCT020000035">
    <property type="protein sequence ID" value="CAL1126158.1"/>
    <property type="molecule type" value="Genomic_DNA"/>
</dbReference>
<feature type="domain" description="PDZ" evidence="2">
    <location>
        <begin position="202"/>
        <end position="256"/>
    </location>
</feature>
<feature type="compositionally biased region" description="Basic residues" evidence="1">
    <location>
        <begin position="379"/>
        <end position="393"/>
    </location>
</feature>
<dbReference type="PANTHER" id="PTHR13271">
    <property type="entry name" value="UNCHARACTERIZED PUTATIVE METHYLTRANSFERASE"/>
    <property type="match status" value="1"/>
</dbReference>
<gene>
    <name evidence="3" type="ORF">C1SCF055_LOCUS1339</name>
</gene>
<sequence>MEEEAFDVDEEAGFTSDGDRQRSLKEQVQSPRQSESLSARRAGESCEATGSTNITVVQQRILTKMPSGDVREDRWLQQGSLQKMFSPAFSRRGAEGQAGKVVSSSSPTGSSKSGKISEQAAKFPPAGTTTPKEIEEADLLFVPDDDQEWQRPRRPPGSGEGPSKQLTGPIVSVPAPSAKPEAQHEEEEWLERKRVTGVIGRLVQYQTGEVPAKDVLGLSRTCHGRLMVTAVRGDGPAARAGVIAGDQLISIDGEKIWEYYPAKAVLSGVRGPATLIFLGFSGKLQAEVRVKQPDEPRLGLPAQVSVSSKVLQKSKRDDDRRRRWVEAQKPQAPPSLHLLDPVLPRPAALGMFGMVQGYTSGQELPPASLASKAQGQGQGRKRPAVRGAGSKKRPREEDEEALPDLGDAASSHKEPPQEEADDDAPLISMMPDAKVAKTAEPEEEESLPSFAAAAKDSKGMEECHSVITVSATVSFVKGRSSTQVPRPRILPRQLHSGGFSTADSKGVVAVGVGLASVTLRRKGRNCSVPRVPRAAVDEQESFSELAEWLRARGAYINKAVGLVGADQGVAAASERGCVALEDIRAGELLLEIPVSCCLSVIPGSYDQVFDEELLKAVDVAGLRRQDAELALAVAVERELGEESAWWPYLKLLDCKHTFPLFYEDGDLEMLENIPLKESLTVTNRAVQLLVEKSGLADVPLRESLMLVWGRRFSCDVATGMIPLGDLLNHRFYPSCAWESPTPESPDVWKLRAKMDMAAGDSLNFCYCEDPNHLLMTTSGFVVKENPYDRIMVRPSDLRKALLSVCNEKSSEDFASWREQQIEEQLPDPEEEGVGLSMYLVGRQPGGIQWNDLWLNMIGLAVTEDPNGEHWSATPEGLQMYLAAMEKASWSLFPQSLEQDLAQGEDFADSNQEMAATMRRGYKELLKEAVDKLKDRLAAG</sequence>
<dbReference type="EMBL" id="CAMXCT010000035">
    <property type="protein sequence ID" value="CAI3972783.1"/>
    <property type="molecule type" value="Genomic_DNA"/>
</dbReference>
<reference evidence="3" key="1">
    <citation type="submission" date="2022-10" db="EMBL/GenBank/DDBJ databases">
        <authorList>
            <person name="Chen Y."/>
            <person name="Dougan E. K."/>
            <person name="Chan C."/>
            <person name="Rhodes N."/>
            <person name="Thang M."/>
        </authorList>
    </citation>
    <scope>NUCLEOTIDE SEQUENCE</scope>
</reference>